<dbReference type="InterPro" id="IPR002347">
    <property type="entry name" value="SDR_fam"/>
</dbReference>
<dbReference type="EMBL" id="JAJSPL020000004">
    <property type="protein sequence ID" value="KAK7747382.1"/>
    <property type="molecule type" value="Genomic_DNA"/>
</dbReference>
<organism evidence="3 4">
    <name type="scientific">Cytospora paraplurivora</name>
    <dbReference type="NCBI Taxonomy" id="2898453"/>
    <lineage>
        <taxon>Eukaryota</taxon>
        <taxon>Fungi</taxon>
        <taxon>Dikarya</taxon>
        <taxon>Ascomycota</taxon>
        <taxon>Pezizomycotina</taxon>
        <taxon>Sordariomycetes</taxon>
        <taxon>Sordariomycetidae</taxon>
        <taxon>Diaporthales</taxon>
        <taxon>Cytosporaceae</taxon>
        <taxon>Cytospora</taxon>
    </lineage>
</organism>
<dbReference type="Pfam" id="PF00106">
    <property type="entry name" value="adh_short"/>
    <property type="match status" value="1"/>
</dbReference>
<evidence type="ECO:0000256" key="1">
    <source>
        <dbReference type="RuleBase" id="RU000363"/>
    </source>
</evidence>
<dbReference type="Proteomes" id="UP001320245">
    <property type="component" value="Unassembled WGS sequence"/>
</dbReference>
<proteinExistence type="inferred from homology"/>
<dbReference type="PRINTS" id="PR00080">
    <property type="entry name" value="SDRFAMILY"/>
</dbReference>
<accession>A0AAN9UGN9</accession>
<dbReference type="Gene3D" id="3.40.50.720">
    <property type="entry name" value="NAD(P)-binding Rossmann-like Domain"/>
    <property type="match status" value="1"/>
</dbReference>
<name>A0AAN9UGN9_9PEZI</name>
<protein>
    <submittedName>
        <fullName evidence="3">Uncharacterized protein</fullName>
    </submittedName>
</protein>
<sequence length="199" mass="21551">MLPMSQAWFQASLADVHLEGARETVAQAQKVAVDPDFRAEAIHINVSDEESVKAAVARVAHWLGRIDYAVHSAGIPGGRGAFDPIAEASFVDFKHLLDINVYGTFLVDKYVSAAVKTQELQQACPTDPVRDTTRGVIVNLASVSSFMAVSNMVQYTTCKHAIIGITKTADGSPGQRPSRYPSQLYQSDLDRHPNDPAGN</sequence>
<comment type="caution">
    <text evidence="3">The sequence shown here is derived from an EMBL/GenBank/DDBJ whole genome shotgun (WGS) entry which is preliminary data.</text>
</comment>
<dbReference type="PANTHER" id="PTHR42820:SF1">
    <property type="entry name" value="SHORT-CHAIN DEHYDROGENASE_REDUCTASE FAMILY PROTEIN"/>
    <property type="match status" value="1"/>
</dbReference>
<dbReference type="PANTHER" id="PTHR42820">
    <property type="entry name" value="SHORT-CHAIN DEHYDROGENASE REDUCTASE"/>
    <property type="match status" value="1"/>
</dbReference>
<evidence type="ECO:0000256" key="2">
    <source>
        <dbReference type="SAM" id="MobiDB-lite"/>
    </source>
</evidence>
<comment type="similarity">
    <text evidence="1">Belongs to the short-chain dehydrogenases/reductases (SDR) family.</text>
</comment>
<dbReference type="SUPFAM" id="SSF51735">
    <property type="entry name" value="NAD(P)-binding Rossmann-fold domains"/>
    <property type="match status" value="1"/>
</dbReference>
<dbReference type="CDD" id="cd05233">
    <property type="entry name" value="SDR_c"/>
    <property type="match status" value="1"/>
</dbReference>
<feature type="region of interest" description="Disordered" evidence="2">
    <location>
        <begin position="168"/>
        <end position="199"/>
    </location>
</feature>
<dbReference type="InterPro" id="IPR036291">
    <property type="entry name" value="NAD(P)-bd_dom_sf"/>
</dbReference>
<reference evidence="3 4" key="1">
    <citation type="journal article" date="2023" name="PLoS ONE">
        <title>Cytospora paraplurivora sp. nov. isolated from orchards with fruit tree decline syndrome in Ontario, Canada.</title>
        <authorList>
            <person name="Ilyukhin E."/>
            <person name="Nguyen H.D.T."/>
            <person name="Castle A.J."/>
            <person name="Ellouze W."/>
        </authorList>
    </citation>
    <scope>NUCLEOTIDE SEQUENCE [LARGE SCALE GENOMIC DNA]</scope>
    <source>
        <strain evidence="3 4">FDS-564</strain>
    </source>
</reference>
<feature type="compositionally biased region" description="Basic and acidic residues" evidence="2">
    <location>
        <begin position="188"/>
        <end position="199"/>
    </location>
</feature>
<evidence type="ECO:0000313" key="4">
    <source>
        <dbReference type="Proteomes" id="UP001320245"/>
    </source>
</evidence>
<dbReference type="PRINTS" id="PR00081">
    <property type="entry name" value="GDHRDH"/>
</dbReference>
<keyword evidence="4" id="KW-1185">Reference proteome</keyword>
<dbReference type="AlphaFoldDB" id="A0AAN9UGN9"/>
<evidence type="ECO:0000313" key="3">
    <source>
        <dbReference type="EMBL" id="KAK7747382.1"/>
    </source>
</evidence>
<gene>
    <name evidence="3" type="ORF">SLS53_001636</name>
</gene>